<keyword evidence="2" id="KW-1185">Reference proteome</keyword>
<evidence type="ECO:0008006" key="3">
    <source>
        <dbReference type="Google" id="ProtNLM"/>
    </source>
</evidence>
<dbReference type="Proteomes" id="UP000238304">
    <property type="component" value="Chromosome"/>
</dbReference>
<proteinExistence type="predicted"/>
<protein>
    <recommendedName>
        <fullName evidence="3">YubB ferredoxin-like domain-containing protein</fullName>
    </recommendedName>
</protein>
<dbReference type="RefSeq" id="WP_106040641.1">
    <property type="nucleotide sequence ID" value="NZ_CP027231.1"/>
</dbReference>
<evidence type="ECO:0000313" key="1">
    <source>
        <dbReference type="EMBL" id="AVM52310.1"/>
    </source>
</evidence>
<evidence type="ECO:0000313" key="2">
    <source>
        <dbReference type="Proteomes" id="UP000238304"/>
    </source>
</evidence>
<reference evidence="1 2" key="1">
    <citation type="submission" date="2018-02" db="EMBL/GenBank/DDBJ databases">
        <authorList>
            <person name="Holder M.E."/>
            <person name="Ajami N.J."/>
            <person name="Petrosino J.F."/>
        </authorList>
    </citation>
    <scope>NUCLEOTIDE SEQUENCE [LARGE SCALE GENOMIC DNA]</scope>
    <source>
        <strain evidence="1 2">ATCC 33285</strain>
    </source>
</reference>
<accession>A0ABN5IJE1</accession>
<organism evidence="1 2">
    <name type="scientific">Bacteroides zoogleoformans</name>
    <dbReference type="NCBI Taxonomy" id="28119"/>
    <lineage>
        <taxon>Bacteria</taxon>
        <taxon>Pseudomonadati</taxon>
        <taxon>Bacteroidota</taxon>
        <taxon>Bacteroidia</taxon>
        <taxon>Bacteroidales</taxon>
        <taxon>Bacteroidaceae</taxon>
        <taxon>Bacteroides</taxon>
    </lineage>
</organism>
<dbReference type="EMBL" id="CP027231">
    <property type="protein sequence ID" value="AVM52310.1"/>
    <property type="molecule type" value="Genomic_DNA"/>
</dbReference>
<name>A0ABN5IJE1_9BACE</name>
<sequence>MSNITIERAKEIMSDAFIGLDELQACAPILNFSYPVKLPTIPYSEEELSEVKNHYCLVLGLSEFEDSKKVTIRNMKSIFGKDSGVCEPCFYNQDWYEQEDFIDLAMKEGWYLIRKDVFEDSRAVMPTELMMTISFPTAIQCTYSFFVLWLSKRKKLWYHDFVWCSDVDHNGDRIYCGKYHDVDGVNKNGFSIHRHLALRPCYGAITIL</sequence>
<gene>
    <name evidence="1" type="ORF">C4H11_04545</name>
</gene>